<dbReference type="InParanoid" id="A0A316YR09"/>
<dbReference type="PANTHER" id="PTHR11188:SF17">
    <property type="entry name" value="FI21816P1"/>
    <property type="match status" value="1"/>
</dbReference>
<dbReference type="SMART" id="SM01017">
    <property type="entry name" value="Arrestin_C"/>
    <property type="match status" value="1"/>
</dbReference>
<reference evidence="3 4" key="1">
    <citation type="journal article" date="2018" name="Mol. Biol. Evol.">
        <title>Broad Genomic Sampling Reveals a Smut Pathogenic Ancestry of the Fungal Clade Ustilaginomycotina.</title>
        <authorList>
            <person name="Kijpornyongpan T."/>
            <person name="Mondo S.J."/>
            <person name="Barry K."/>
            <person name="Sandor L."/>
            <person name="Lee J."/>
            <person name="Lipzen A."/>
            <person name="Pangilinan J."/>
            <person name="LaButti K."/>
            <person name="Hainaut M."/>
            <person name="Henrissat B."/>
            <person name="Grigoriev I.V."/>
            <person name="Spatafora J.W."/>
            <person name="Aime M.C."/>
        </authorList>
    </citation>
    <scope>NUCLEOTIDE SEQUENCE [LARGE SCALE GENOMIC DNA]</scope>
    <source>
        <strain evidence="3 4">MCA 4198</strain>
    </source>
</reference>
<feature type="compositionally biased region" description="Acidic residues" evidence="1">
    <location>
        <begin position="1255"/>
        <end position="1268"/>
    </location>
</feature>
<feature type="region of interest" description="Disordered" evidence="1">
    <location>
        <begin position="1721"/>
        <end position="1759"/>
    </location>
</feature>
<dbReference type="Proteomes" id="UP000245768">
    <property type="component" value="Unassembled WGS sequence"/>
</dbReference>
<dbReference type="GeneID" id="37045851"/>
<feature type="compositionally biased region" description="Low complexity" evidence="1">
    <location>
        <begin position="470"/>
        <end position="485"/>
    </location>
</feature>
<gene>
    <name evidence="3" type="ORF">FA10DRAFT_284654</name>
</gene>
<name>A0A316YR09_9BASI</name>
<feature type="domain" description="Arrestin C-terminal-like" evidence="2">
    <location>
        <begin position="877"/>
        <end position="1043"/>
    </location>
</feature>
<feature type="compositionally biased region" description="Polar residues" evidence="1">
    <location>
        <begin position="1436"/>
        <end position="1473"/>
    </location>
</feature>
<evidence type="ECO:0000256" key="1">
    <source>
        <dbReference type="SAM" id="MobiDB-lite"/>
    </source>
</evidence>
<feature type="compositionally biased region" description="Acidic residues" evidence="1">
    <location>
        <begin position="1326"/>
        <end position="1345"/>
    </location>
</feature>
<dbReference type="STRING" id="215250.A0A316YR09"/>
<feature type="compositionally biased region" description="Low complexity" evidence="1">
    <location>
        <begin position="198"/>
        <end position="228"/>
    </location>
</feature>
<dbReference type="PANTHER" id="PTHR11188">
    <property type="entry name" value="ARRESTIN DOMAIN CONTAINING PROTEIN"/>
    <property type="match status" value="1"/>
</dbReference>
<dbReference type="InterPro" id="IPR014756">
    <property type="entry name" value="Ig_E-set"/>
</dbReference>
<dbReference type="EMBL" id="KZ819635">
    <property type="protein sequence ID" value="PWN91729.1"/>
    <property type="molecule type" value="Genomic_DNA"/>
</dbReference>
<feature type="region of interest" description="Disordered" evidence="1">
    <location>
        <begin position="1111"/>
        <end position="1160"/>
    </location>
</feature>
<proteinExistence type="predicted"/>
<feature type="region of interest" description="Disordered" evidence="1">
    <location>
        <begin position="1178"/>
        <end position="1242"/>
    </location>
</feature>
<feature type="compositionally biased region" description="Low complexity" evidence="1">
    <location>
        <begin position="264"/>
        <end position="278"/>
    </location>
</feature>
<evidence type="ECO:0000313" key="4">
    <source>
        <dbReference type="Proteomes" id="UP000245768"/>
    </source>
</evidence>
<dbReference type="InterPro" id="IPR011022">
    <property type="entry name" value="Arrestin_C-like"/>
</dbReference>
<dbReference type="Pfam" id="PF02752">
    <property type="entry name" value="Arrestin_C"/>
    <property type="match status" value="1"/>
</dbReference>
<dbReference type="Gene3D" id="2.60.40.640">
    <property type="match status" value="1"/>
</dbReference>
<feature type="compositionally biased region" description="Low complexity" evidence="1">
    <location>
        <begin position="1525"/>
        <end position="1566"/>
    </location>
</feature>
<feature type="compositionally biased region" description="Polar residues" evidence="1">
    <location>
        <begin position="1653"/>
        <end position="1665"/>
    </location>
</feature>
<feature type="compositionally biased region" description="Low complexity" evidence="1">
    <location>
        <begin position="246"/>
        <end position="257"/>
    </location>
</feature>
<feature type="compositionally biased region" description="Low complexity" evidence="1">
    <location>
        <begin position="328"/>
        <end position="347"/>
    </location>
</feature>
<dbReference type="RefSeq" id="XP_025378927.1">
    <property type="nucleotide sequence ID" value="XM_025523935.1"/>
</dbReference>
<protein>
    <recommendedName>
        <fullName evidence="2">Arrestin C-terminal-like domain-containing protein</fullName>
    </recommendedName>
</protein>
<dbReference type="InterPro" id="IPR050357">
    <property type="entry name" value="Arrestin_domain-protein"/>
</dbReference>
<evidence type="ECO:0000259" key="2">
    <source>
        <dbReference type="SMART" id="SM01017"/>
    </source>
</evidence>
<feature type="compositionally biased region" description="Polar residues" evidence="1">
    <location>
        <begin position="422"/>
        <end position="442"/>
    </location>
</feature>
<feature type="compositionally biased region" description="Polar residues" evidence="1">
    <location>
        <begin position="642"/>
        <end position="653"/>
    </location>
</feature>
<dbReference type="InterPro" id="IPR014752">
    <property type="entry name" value="Arrestin-like_C"/>
</dbReference>
<feature type="region of interest" description="Disordered" evidence="1">
    <location>
        <begin position="1"/>
        <end position="502"/>
    </location>
</feature>
<feature type="compositionally biased region" description="Basic and acidic residues" evidence="1">
    <location>
        <begin position="1387"/>
        <end position="1396"/>
    </location>
</feature>
<feature type="compositionally biased region" description="Low complexity" evidence="1">
    <location>
        <begin position="1126"/>
        <end position="1136"/>
    </location>
</feature>
<accession>A0A316YR09</accession>
<feature type="compositionally biased region" description="Polar residues" evidence="1">
    <location>
        <begin position="486"/>
        <end position="500"/>
    </location>
</feature>
<feature type="compositionally biased region" description="Polar residues" evidence="1">
    <location>
        <begin position="1690"/>
        <end position="1699"/>
    </location>
</feature>
<feature type="region of interest" description="Disordered" evidence="1">
    <location>
        <begin position="1296"/>
        <end position="1590"/>
    </location>
</feature>
<feature type="compositionally biased region" description="Polar residues" evidence="1">
    <location>
        <begin position="399"/>
        <end position="413"/>
    </location>
</feature>
<feature type="compositionally biased region" description="Polar residues" evidence="1">
    <location>
        <begin position="229"/>
        <end position="240"/>
    </location>
</feature>
<feature type="compositionally biased region" description="Low complexity" evidence="1">
    <location>
        <begin position="129"/>
        <end position="169"/>
    </location>
</feature>
<evidence type="ECO:0000313" key="3">
    <source>
        <dbReference type="EMBL" id="PWN91729.1"/>
    </source>
</evidence>
<feature type="compositionally biased region" description="Polar residues" evidence="1">
    <location>
        <begin position="1581"/>
        <end position="1590"/>
    </location>
</feature>
<feature type="compositionally biased region" description="Low complexity" evidence="1">
    <location>
        <begin position="1729"/>
        <end position="1740"/>
    </location>
</feature>
<keyword evidence="4" id="KW-1185">Reference proteome</keyword>
<feature type="region of interest" description="Disordered" evidence="1">
    <location>
        <begin position="1602"/>
        <end position="1704"/>
    </location>
</feature>
<dbReference type="OrthoDB" id="298939at2759"/>
<feature type="compositionally biased region" description="Acidic residues" evidence="1">
    <location>
        <begin position="1355"/>
        <end position="1371"/>
    </location>
</feature>
<feature type="region of interest" description="Disordered" evidence="1">
    <location>
        <begin position="1254"/>
        <end position="1276"/>
    </location>
</feature>
<feature type="region of interest" description="Disordered" evidence="1">
    <location>
        <begin position="554"/>
        <end position="586"/>
    </location>
</feature>
<feature type="region of interest" description="Disordered" evidence="1">
    <location>
        <begin position="614"/>
        <end position="654"/>
    </location>
</feature>
<feature type="compositionally biased region" description="Polar residues" evidence="1">
    <location>
        <begin position="33"/>
        <end position="49"/>
    </location>
</feature>
<feature type="compositionally biased region" description="Low complexity" evidence="1">
    <location>
        <begin position="614"/>
        <end position="641"/>
    </location>
</feature>
<feature type="compositionally biased region" description="Basic and acidic residues" evidence="1">
    <location>
        <begin position="387"/>
        <end position="397"/>
    </location>
</feature>
<feature type="compositionally biased region" description="Basic and acidic residues" evidence="1">
    <location>
        <begin position="459"/>
        <end position="468"/>
    </location>
</feature>
<organism evidence="3 4">
    <name type="scientific">Acaromyces ingoldii</name>
    <dbReference type="NCBI Taxonomy" id="215250"/>
    <lineage>
        <taxon>Eukaryota</taxon>
        <taxon>Fungi</taxon>
        <taxon>Dikarya</taxon>
        <taxon>Basidiomycota</taxon>
        <taxon>Ustilaginomycotina</taxon>
        <taxon>Exobasidiomycetes</taxon>
        <taxon>Exobasidiales</taxon>
        <taxon>Cryptobasidiaceae</taxon>
        <taxon>Acaromyces</taxon>
    </lineage>
</organism>
<feature type="compositionally biased region" description="Polar residues" evidence="1">
    <location>
        <begin position="1185"/>
        <end position="1194"/>
    </location>
</feature>
<sequence length="1787" mass="191071">MSTNLRGLSGLGIDMGPPPEPRAAPLNGPRPRSGTQPLQIKQQSASSQLPRRPPIASSGSSSADERRVRIASGQPGVMGREESETDGSPSSLSSPDSMTTSSGSGDGKRYSTGPMNRNKRLGAAVAAMSSDSSRWDSTPSDMYSSDTSPTTDSSATSYSSLRSKGSNSSLKREFTIRKQRSQPNLSRTHTMVSRGGRSNTSSGPPPASSSGMGRSKSSLSLSSQYRSSEAGSESGTSLGRTSEIPRSGSRSGSFTTRGRGRGGSFNRGSGRRNSYSSSHASAQLRGPSEMAATAATQESRLIPDGFGGYVEADRAASQMKPPSEVGTNQPPSQRQQQQQQQQRNQLPVPRPVQHQRQKSDSSAQGQKAFDGPATLRVGSFYGPDGSETARLDEEGRLSRNGTARTRSSTTNRPKTAPLQGTAAESVTGRTYSVISSQRSHSSGPPKPRFMSSPNATADVHGEHEKEAELQQPQQAQPRDAAQNRASQTLHKSTSQMSMRSQRGWKGLDGAERGEAMVSLDKLNASFDQGETILPGRVKTAEEDSILASARLSQADHNERNDAVVSRHKRQMSAPTMLSEEASRSNVSLLDRQPTLISTSATPARRSRELSRLLANSNRKVASSSASSSASSMAGESIASGSTDSLASTKSGASRMNAAMPPAVLEQGRQGKARVDVDLVLESDLVVEGGILRGRLEIKVRKNNDKDGPLMLTHPKVRVVGFEELLNDDTRHIFYHHATVVYGERKVGGPARPYVLHGTPSLSSPEADGGWEPLPCFASHPDNEGFCRGKEGTHSIPFALEMPVGKGAKGSYRGKHALVRYIVIGSVKLKSSGSNPNRSIAHFYRHVELYPYLNPAVVLSSAHRPVQARASKGLFLGGSGKVHLTASLHRTTWVAGQRVYVNVNIQNDTSKKVKSLTLALVRTVTLYRPRPEFDMGISAPDDPTDTYVDPDACTTSTSRKKISEEVLEMGQKGSKGVVTARGWWTGVDGGGGAVDFSHYMNLPGDALTVSRGRHVEVLYSIKVSVSSSLSADVSVELPLRVVNFVSLDPPPIKNPSANVVARSWNPVASKGGHDRNAMSDSEAPNIARIRSMEALRSPSARVEQGLGITSHVEPSYPVLNGPHGLPQQQQQQLMQQQPSSGYQLGQPLQPAHQRLQNDSRRLQHQKSLDFINHAIRSATARRGGQAPSNGNSTGDEVSPPMGLGISVEEKGEATPSQRSITSSATGPSDPSCEPYVHSSNNKLPFAVPTTAVSLDDLADDDSDDGEDEAVADRTLGLNDDSVDEVDLVIGSARLEGESTPAWESRQPRFQAGDDSTDTVTSAPGIKEDDEDEGYNDDDDDDFDEEEERLRIRTETVPEEERENEEGDADYSEYEAPRQALQHQQTRRTSAEADKNFDDGPTPIARSPPKFQSQNPSPTKLAIPRASSNLDLKHSAQRKSTSTGVRPISPSKNAPSPTKSALKSKSSFTFATSDSPLKVSPTPPQSSQAQAVEKQTLRAKVEPGQIPPPNAARASVQNRSPKRAVLASPPKKAASSPKKVPGASPASSSASLDTASPSSRSSYSPATSVDEINTPESAHMSELTASDSSKTIVQDDAYQARGLGLDLGDDEAIRPKVSSIPRPAVRGAAGGRREGFTRESSAPPTVRPLGPVAQKSPSKQETMSKSISMAAIPRPDATTTGGSGEDQRGLERSTSTHNLRGSSVVLPSVRDKIAQLEQRKKALNEFTSTDGGTPTKLGTPTKGQHRGLERQESFLSEASTDVSSTSFVRDHVVRQQASQLSFKAPLFKR</sequence>
<dbReference type="SUPFAM" id="SSF81296">
    <property type="entry name" value="E set domains"/>
    <property type="match status" value="1"/>
</dbReference>
<feature type="compositionally biased region" description="Polar residues" evidence="1">
    <location>
        <begin position="1213"/>
        <end position="1227"/>
    </location>
</feature>
<dbReference type="GO" id="GO:0005737">
    <property type="term" value="C:cytoplasm"/>
    <property type="evidence" value="ECO:0007669"/>
    <property type="project" value="TreeGrafter"/>
</dbReference>
<feature type="compositionally biased region" description="Polar residues" evidence="1">
    <location>
        <begin position="181"/>
        <end position="191"/>
    </location>
</feature>
<feature type="compositionally biased region" description="Low complexity" evidence="1">
    <location>
        <begin position="86"/>
        <end position="103"/>
    </location>
</feature>
<dbReference type="GO" id="GO:0015031">
    <property type="term" value="P:protein transport"/>
    <property type="evidence" value="ECO:0007669"/>
    <property type="project" value="TreeGrafter"/>
</dbReference>